<evidence type="ECO:0000313" key="2">
    <source>
        <dbReference type="EMBL" id="KNZ53774.1"/>
    </source>
</evidence>
<dbReference type="OrthoDB" id="18982at2759"/>
<proteinExistence type="predicted"/>
<dbReference type="STRING" id="27349.A0A0L6UZ67"/>
<name>A0A0L6UZ67_9BASI</name>
<dbReference type="AlphaFoldDB" id="A0A0L6UZ67"/>
<reference evidence="2 3" key="1">
    <citation type="submission" date="2015-08" db="EMBL/GenBank/DDBJ databases">
        <title>Next Generation Sequencing and Analysis of the Genome of Puccinia sorghi L Schw, the Causal Agent of Maize Common Rust.</title>
        <authorList>
            <person name="Rochi L."/>
            <person name="Burguener G."/>
            <person name="Darino M."/>
            <person name="Turjanski A."/>
            <person name="Kreff E."/>
            <person name="Dieguez M.J."/>
            <person name="Sacco F."/>
        </authorList>
    </citation>
    <scope>NUCLEOTIDE SEQUENCE [LARGE SCALE GENOMIC DNA]</scope>
    <source>
        <strain evidence="2 3">RO10H11247</strain>
    </source>
</reference>
<keyword evidence="3" id="KW-1185">Reference proteome</keyword>
<evidence type="ECO:0000256" key="1">
    <source>
        <dbReference type="SAM" id="SignalP"/>
    </source>
</evidence>
<dbReference type="VEuPathDB" id="FungiDB:VP01_3139g2"/>
<dbReference type="EMBL" id="LAVV01008101">
    <property type="protein sequence ID" value="KNZ53774.1"/>
    <property type="molecule type" value="Genomic_DNA"/>
</dbReference>
<keyword evidence="1" id="KW-0732">Signal</keyword>
<accession>A0A0L6UZ67</accession>
<feature type="chain" id="PRO_5005568192" evidence="1">
    <location>
        <begin position="27"/>
        <end position="328"/>
    </location>
</feature>
<dbReference type="Proteomes" id="UP000037035">
    <property type="component" value="Unassembled WGS sequence"/>
</dbReference>
<feature type="signal peptide" evidence="1">
    <location>
        <begin position="1"/>
        <end position="26"/>
    </location>
</feature>
<evidence type="ECO:0000313" key="3">
    <source>
        <dbReference type="Proteomes" id="UP000037035"/>
    </source>
</evidence>
<protein>
    <submittedName>
        <fullName evidence="2">Uncharacterized protein</fullName>
    </submittedName>
</protein>
<gene>
    <name evidence="2" type="ORF">VP01_3139g2</name>
</gene>
<sequence>MFGLLSGGCHCDYLLLLLCNCGILKSHLPEVGSHGSRLTVVPFSQRSKQDTWISITSYPLQLFQIMVEKLMAWMTRRYTFVQRCGIARQCFISTGFDQAAQPQVEHIRTKKNDPENMARSWQGLTPHSPNKLFQPRLVSNPSSKQCQLCRLAQPMLKIVLNQVQDHFLKYYYNHKQSLITFQWWHDKKIKIKTAERVEILAIQIKLDYKPQRVNIWLSRKICHIDGSEWCQYYRSDGVVGHLALDVKANQLADVISGIAPVQLIILNLGTGITDLVLLLIEAKMKKTDGCLNELVFGENNYHHAKFHVKTCQVTCSYIVCYSGAIPFD</sequence>
<comment type="caution">
    <text evidence="2">The sequence shown here is derived from an EMBL/GenBank/DDBJ whole genome shotgun (WGS) entry which is preliminary data.</text>
</comment>
<organism evidence="2 3">
    <name type="scientific">Puccinia sorghi</name>
    <dbReference type="NCBI Taxonomy" id="27349"/>
    <lineage>
        <taxon>Eukaryota</taxon>
        <taxon>Fungi</taxon>
        <taxon>Dikarya</taxon>
        <taxon>Basidiomycota</taxon>
        <taxon>Pucciniomycotina</taxon>
        <taxon>Pucciniomycetes</taxon>
        <taxon>Pucciniales</taxon>
        <taxon>Pucciniaceae</taxon>
        <taxon>Puccinia</taxon>
    </lineage>
</organism>